<accession>A0A934WFI1</accession>
<dbReference type="InterPro" id="IPR011990">
    <property type="entry name" value="TPR-like_helical_dom_sf"/>
</dbReference>
<dbReference type="Pfam" id="PF04575">
    <property type="entry name" value="SlipAM"/>
    <property type="match status" value="1"/>
</dbReference>
<evidence type="ECO:0000256" key="1">
    <source>
        <dbReference type="SAM" id="SignalP"/>
    </source>
</evidence>
<evidence type="ECO:0000313" key="4">
    <source>
        <dbReference type="Proteomes" id="UP000706333"/>
    </source>
</evidence>
<reference evidence="3" key="2">
    <citation type="journal article" date="2020" name="Microorganisms">
        <title>Osmotic Adaptation and Compatible Solute Biosynthesis of Phototrophic Bacteria as Revealed from Genome Analyses.</title>
        <authorList>
            <person name="Imhoff J.F."/>
            <person name="Rahn T."/>
            <person name="Kunzel S."/>
            <person name="Keller A."/>
            <person name="Neulinger S.C."/>
        </authorList>
    </citation>
    <scope>NUCLEOTIDE SEQUENCE</scope>
    <source>
        <strain evidence="3">LMG 28126</strain>
    </source>
</reference>
<name>A0A934WFI1_9RHOB</name>
<dbReference type="EMBL" id="NHSD01000158">
    <property type="protein sequence ID" value="MBK5926730.1"/>
    <property type="molecule type" value="Genomic_DNA"/>
</dbReference>
<evidence type="ECO:0000259" key="2">
    <source>
        <dbReference type="Pfam" id="PF04575"/>
    </source>
</evidence>
<evidence type="ECO:0000313" key="3">
    <source>
        <dbReference type="EMBL" id="MBK5926730.1"/>
    </source>
</evidence>
<sequence length="394" mass="42605">MIRLGSSMAVALWAALVSVAPAAADGSIWREGAELVRAGELRAGIAALERAVTLTPAATGPRLDLGLAHYLDGNDAAARHHLEAALAGALQPRDRAVAQAALRRIEARRVWQTSVRFALIPQSNAARRPADREVTIAGLPFLLDQAAEPSTGAAFGLAVSGGPMLRPGLKLHMMLALDGALYEESVLNDYTLRAEAGVLRIEAARRWGGGVQAAHRWLGNRGYSREAGVYATLMLQPEDGRRHEVRADLLHRTVPQLPSRDAWVGRVSAVTLRAISPRTVLIGRAHVSRTEARRASESGWIVGGGVGAIRLFDGGWRAGIDLRLLREVRDGAAPVFGQRRAETEGAVRVHLLNRNLSWRGFAPQIALEVEQRRSDIALFNYTNRSVSLGLSRTF</sequence>
<protein>
    <recommendedName>
        <fullName evidence="2">Surface lipoprotein assembly modifier C-terminal domain-containing protein</fullName>
    </recommendedName>
</protein>
<dbReference type="InterPro" id="IPR007655">
    <property type="entry name" value="Slam_C"/>
</dbReference>
<keyword evidence="1" id="KW-0732">Signal</keyword>
<comment type="caution">
    <text evidence="3">The sequence shown here is derived from an EMBL/GenBank/DDBJ whole genome shotgun (WGS) entry which is preliminary data.</text>
</comment>
<dbReference type="Gene3D" id="1.25.40.10">
    <property type="entry name" value="Tetratricopeptide repeat domain"/>
    <property type="match status" value="1"/>
</dbReference>
<proteinExistence type="predicted"/>
<feature type="signal peptide" evidence="1">
    <location>
        <begin position="1"/>
        <end position="22"/>
    </location>
</feature>
<gene>
    <name evidence="3" type="ORF">CCR87_05110</name>
</gene>
<organism evidence="3 4">
    <name type="scientific">Rhodobaculum claviforme</name>
    <dbReference type="NCBI Taxonomy" id="1549854"/>
    <lineage>
        <taxon>Bacteria</taxon>
        <taxon>Pseudomonadati</taxon>
        <taxon>Pseudomonadota</taxon>
        <taxon>Alphaproteobacteria</taxon>
        <taxon>Rhodobacterales</taxon>
        <taxon>Paracoccaceae</taxon>
        <taxon>Rhodobaculum</taxon>
    </lineage>
</organism>
<feature type="domain" description="Surface lipoprotein assembly modifier C-terminal" evidence="2">
    <location>
        <begin position="111"/>
        <end position="394"/>
    </location>
</feature>
<feature type="chain" id="PRO_5037345617" description="Surface lipoprotein assembly modifier C-terminal domain-containing protein" evidence="1">
    <location>
        <begin position="23"/>
        <end position="394"/>
    </location>
</feature>
<dbReference type="AlphaFoldDB" id="A0A934WFI1"/>
<dbReference type="Proteomes" id="UP000706333">
    <property type="component" value="Unassembled WGS sequence"/>
</dbReference>
<keyword evidence="4" id="KW-1185">Reference proteome</keyword>
<reference evidence="3" key="1">
    <citation type="submission" date="2017-05" db="EMBL/GenBank/DDBJ databases">
        <authorList>
            <person name="Imhoff J.F."/>
            <person name="Rahn T."/>
            <person name="Kuenzel S."/>
            <person name="Neulinger S.C."/>
        </authorList>
    </citation>
    <scope>NUCLEOTIDE SEQUENCE</scope>
    <source>
        <strain evidence="3">LMG 28126</strain>
    </source>
</reference>